<evidence type="ECO:0000313" key="5">
    <source>
        <dbReference type="Proteomes" id="UP000321301"/>
    </source>
</evidence>
<evidence type="ECO:0000259" key="2">
    <source>
        <dbReference type="Pfam" id="PF01408"/>
    </source>
</evidence>
<dbReference type="InterPro" id="IPR055170">
    <property type="entry name" value="GFO_IDH_MocA-like_dom"/>
</dbReference>
<dbReference type="RefSeq" id="WP_040416577.1">
    <property type="nucleotide sequence ID" value="NZ_BJYV01000002.1"/>
</dbReference>
<dbReference type="EMBL" id="BJYV01000002">
    <property type="protein sequence ID" value="GEO20466.1"/>
    <property type="molecule type" value="Genomic_DNA"/>
</dbReference>
<keyword evidence="5" id="KW-1185">Reference proteome</keyword>
<proteinExistence type="predicted"/>
<organism evidence="4 5">
    <name type="scientific">Cyclobacterium qasimii</name>
    <dbReference type="NCBI Taxonomy" id="1350429"/>
    <lineage>
        <taxon>Bacteria</taxon>
        <taxon>Pseudomonadati</taxon>
        <taxon>Bacteroidota</taxon>
        <taxon>Cytophagia</taxon>
        <taxon>Cytophagales</taxon>
        <taxon>Cyclobacteriaceae</taxon>
        <taxon>Cyclobacterium</taxon>
    </lineage>
</organism>
<dbReference type="InterPro" id="IPR036291">
    <property type="entry name" value="NAD(P)-bd_dom_sf"/>
</dbReference>
<dbReference type="PANTHER" id="PTHR43818:SF11">
    <property type="entry name" value="BCDNA.GH03377"/>
    <property type="match status" value="1"/>
</dbReference>
<dbReference type="Proteomes" id="UP000321301">
    <property type="component" value="Unassembled WGS sequence"/>
</dbReference>
<feature type="domain" description="Gfo/Idh/MocA-like oxidoreductase N-terminal" evidence="2">
    <location>
        <begin position="49"/>
        <end position="134"/>
    </location>
</feature>
<gene>
    <name evidence="4" type="ORF">CQA01_10000</name>
</gene>
<evidence type="ECO:0000259" key="3">
    <source>
        <dbReference type="Pfam" id="PF22725"/>
    </source>
</evidence>
<dbReference type="Gene3D" id="3.30.360.10">
    <property type="entry name" value="Dihydrodipicolinate Reductase, domain 2"/>
    <property type="match status" value="1"/>
</dbReference>
<accession>A0A512C8D6</accession>
<dbReference type="InterPro" id="IPR000683">
    <property type="entry name" value="Gfo/Idh/MocA-like_OxRdtase_N"/>
</dbReference>
<feature type="domain" description="GFO/IDH/MocA-like oxidoreductase" evidence="3">
    <location>
        <begin position="148"/>
        <end position="284"/>
    </location>
</feature>
<dbReference type="Gene3D" id="3.40.50.720">
    <property type="entry name" value="NAD(P)-binding Rossmann-like Domain"/>
    <property type="match status" value="1"/>
</dbReference>
<protein>
    <submittedName>
        <fullName evidence="4">Oxidoreductase</fullName>
    </submittedName>
</protein>
<dbReference type="GO" id="GO:0016491">
    <property type="term" value="F:oxidoreductase activity"/>
    <property type="evidence" value="ECO:0007669"/>
    <property type="project" value="UniProtKB-KW"/>
</dbReference>
<evidence type="ECO:0000256" key="1">
    <source>
        <dbReference type="ARBA" id="ARBA00023002"/>
    </source>
</evidence>
<evidence type="ECO:0000313" key="4">
    <source>
        <dbReference type="EMBL" id="GEO20466.1"/>
    </source>
</evidence>
<dbReference type="PANTHER" id="PTHR43818">
    <property type="entry name" value="BCDNA.GH03377"/>
    <property type="match status" value="1"/>
</dbReference>
<dbReference type="AlphaFoldDB" id="A0A512C8D6"/>
<dbReference type="SUPFAM" id="SSF55347">
    <property type="entry name" value="Glyceraldehyde-3-phosphate dehydrogenase-like, C-terminal domain"/>
    <property type="match status" value="1"/>
</dbReference>
<dbReference type="SUPFAM" id="SSF51735">
    <property type="entry name" value="NAD(P)-binding Rossmann-fold domains"/>
    <property type="match status" value="1"/>
</dbReference>
<comment type="caution">
    <text evidence="4">The sequence shown here is derived from an EMBL/GenBank/DDBJ whole genome shotgun (WGS) entry which is preliminary data.</text>
</comment>
<sequence>MEHKVGIIMNGVTGRMGTNQHLMRSIAEIIKQGGVKLDNGDTIMPDPVLVGRNEAKLKALSKRSGVAKYTTDLDSVMNDDEYSVYFDAQTTGRRAEAVKQAVKAGKHIYCEKPVAVDTATALELHEICKEAGVKNGVVQDKLWLPGLRKLQRLIENGFFGEILSVRGEFGYWVFEGQSIPAQRPSWNYRKEDDGGIIVDMLCHWRYVLDNIFGKVKAVSCLGATHIKERVDEQGKPYKCTADDAAYATFELEGGVIAQFNSSWTVRVRRDDLLTVQVDGTKGSAVAGLRECYIQHYGNTPKPVWNPDIAQPIEFFEGWSKVPEQEPMDNAFKVQWELFLKHIVTDSPFPWDMMEGAKGVQLAEKGLESWEQRAWLDIPEL</sequence>
<dbReference type="Pfam" id="PF22725">
    <property type="entry name" value="GFO_IDH_MocA_C3"/>
    <property type="match status" value="1"/>
</dbReference>
<dbReference type="GO" id="GO:0000166">
    <property type="term" value="F:nucleotide binding"/>
    <property type="evidence" value="ECO:0007669"/>
    <property type="project" value="InterPro"/>
</dbReference>
<name>A0A512C8D6_9BACT</name>
<reference evidence="4 5" key="1">
    <citation type="submission" date="2019-07" db="EMBL/GenBank/DDBJ databases">
        <title>Whole genome shotgun sequence of Cyclobacterium qasimii NBRC 106168.</title>
        <authorList>
            <person name="Hosoyama A."/>
            <person name="Uohara A."/>
            <person name="Ohji S."/>
            <person name="Ichikawa N."/>
        </authorList>
    </citation>
    <scope>NUCLEOTIDE SEQUENCE [LARGE SCALE GENOMIC DNA]</scope>
    <source>
        <strain evidence="4 5">NBRC 106168</strain>
    </source>
</reference>
<dbReference type="Pfam" id="PF01408">
    <property type="entry name" value="GFO_IDH_MocA"/>
    <property type="match status" value="1"/>
</dbReference>
<dbReference type="InterPro" id="IPR050463">
    <property type="entry name" value="Gfo/Idh/MocA_oxidrdct_glycsds"/>
</dbReference>
<keyword evidence="1" id="KW-0560">Oxidoreductase</keyword>